<dbReference type="Gene3D" id="3.40.190.10">
    <property type="entry name" value="Periplasmic binding protein-like II"/>
    <property type="match status" value="2"/>
</dbReference>
<organism evidence="3">
    <name type="scientific">hydrothermal vent metagenome</name>
    <dbReference type="NCBI Taxonomy" id="652676"/>
    <lineage>
        <taxon>unclassified sequences</taxon>
        <taxon>metagenomes</taxon>
        <taxon>ecological metagenomes</taxon>
    </lineage>
</organism>
<evidence type="ECO:0000256" key="2">
    <source>
        <dbReference type="ARBA" id="ARBA00022729"/>
    </source>
</evidence>
<reference evidence="3" key="1">
    <citation type="submission" date="2018-06" db="EMBL/GenBank/DDBJ databases">
        <authorList>
            <person name="Zhirakovskaya E."/>
        </authorList>
    </citation>
    <scope>NUCLEOTIDE SEQUENCE</scope>
</reference>
<dbReference type="InterPro" id="IPR026045">
    <property type="entry name" value="Ferric-bd"/>
</dbReference>
<dbReference type="InterPro" id="IPR006059">
    <property type="entry name" value="SBP"/>
</dbReference>
<evidence type="ECO:0000256" key="1">
    <source>
        <dbReference type="ARBA" id="ARBA00008520"/>
    </source>
</evidence>
<gene>
    <name evidence="3" type="ORF">MNBD_GAMMA25-2158</name>
</gene>
<dbReference type="SUPFAM" id="SSF53850">
    <property type="entry name" value="Periplasmic binding protein-like II"/>
    <property type="match status" value="1"/>
</dbReference>
<dbReference type="EMBL" id="UOFY01000075">
    <property type="protein sequence ID" value="VAX11742.1"/>
    <property type="molecule type" value="Genomic_DNA"/>
</dbReference>
<dbReference type="GO" id="GO:0030288">
    <property type="term" value="C:outer membrane-bounded periplasmic space"/>
    <property type="evidence" value="ECO:0007669"/>
    <property type="project" value="TreeGrafter"/>
</dbReference>
<name>A0A3B1B6D6_9ZZZZ</name>
<protein>
    <recommendedName>
        <fullName evidence="4">Ferric iron ABC transporter, iron-binding protein</fullName>
    </recommendedName>
</protein>
<dbReference type="AlphaFoldDB" id="A0A3B1B6D6"/>
<comment type="similarity">
    <text evidence="1">Belongs to the bacterial solute-binding protein 1 family.</text>
</comment>
<dbReference type="Pfam" id="PF13416">
    <property type="entry name" value="SBP_bac_8"/>
    <property type="match status" value="1"/>
</dbReference>
<evidence type="ECO:0008006" key="4">
    <source>
        <dbReference type="Google" id="ProtNLM"/>
    </source>
</evidence>
<dbReference type="PANTHER" id="PTHR30006">
    <property type="entry name" value="THIAMINE-BINDING PERIPLASMIC PROTEIN-RELATED"/>
    <property type="match status" value="1"/>
</dbReference>
<evidence type="ECO:0000313" key="3">
    <source>
        <dbReference type="EMBL" id="VAX11742.1"/>
    </source>
</evidence>
<accession>A0A3B1B6D6</accession>
<proteinExistence type="inferred from homology"/>
<keyword evidence="2" id="KW-0732">Signal</keyword>
<dbReference type="PANTHER" id="PTHR30006:SF15">
    <property type="entry name" value="IRON-UTILIZATION PERIPLASMIC PROTEIN"/>
    <property type="match status" value="1"/>
</dbReference>
<dbReference type="PIRSF" id="PIRSF002825">
    <property type="entry name" value="CfbpA"/>
    <property type="match status" value="1"/>
</dbReference>
<sequence length="333" mass="35935">MISLSRFLISLFTLLLCVQASLAAEPLVIFSGRSDKFVKPVVKAFTAETGIKAILHSGSSTSLLNKLKLEGARTQADVYISNDAGNLQKGSEFKLFKSLPDSIANIIPANYRALNNSWLGISARARVLVVSTKKHDADFVKSVFDLADPRLQGKLGITHSGNESYIAGVTVYMQSAGEEKTRNWLKGMKRNVEGSVFNKHSKIVKAVAGGKKSVGLVNHYYIYRYLAKHPDAAIKIVLPDQDGMGVAWNVAGAAVSKYTKHSDAAEKFMAFLVSDKGQKLFAQVNSEYPTRAGIPAAAEVPPAGSYKVAGVPMVKLGEMRNATLDLIESVGMP</sequence>